<dbReference type="Pfam" id="PF01183">
    <property type="entry name" value="Glyco_hydro_25"/>
    <property type="match status" value="1"/>
</dbReference>
<dbReference type="Gene3D" id="3.20.20.80">
    <property type="entry name" value="Glycosidases"/>
    <property type="match status" value="1"/>
</dbReference>
<name>A0A1M7ZKB3_9BACT</name>
<organism evidence="4 5">
    <name type="scientific">Algoriphagus zhangzhouensis</name>
    <dbReference type="NCBI Taxonomy" id="1073327"/>
    <lineage>
        <taxon>Bacteria</taxon>
        <taxon>Pseudomonadati</taxon>
        <taxon>Bacteroidota</taxon>
        <taxon>Cytophagia</taxon>
        <taxon>Cytophagales</taxon>
        <taxon>Cyclobacteriaceae</taxon>
        <taxon>Algoriphagus</taxon>
    </lineage>
</organism>
<dbReference type="PANTHER" id="PTHR34135">
    <property type="entry name" value="LYSOZYME"/>
    <property type="match status" value="1"/>
</dbReference>
<keyword evidence="3" id="KW-0326">Glycosidase</keyword>
<dbReference type="RefSeq" id="WP_073573610.1">
    <property type="nucleotide sequence ID" value="NZ_FRXN01000007.1"/>
</dbReference>
<dbReference type="Proteomes" id="UP000184609">
    <property type="component" value="Unassembled WGS sequence"/>
</dbReference>
<dbReference type="GO" id="GO:0016052">
    <property type="term" value="P:carbohydrate catabolic process"/>
    <property type="evidence" value="ECO:0007669"/>
    <property type="project" value="TreeGrafter"/>
</dbReference>
<evidence type="ECO:0000256" key="1">
    <source>
        <dbReference type="ARBA" id="ARBA00010646"/>
    </source>
</evidence>
<accession>A0A1M7ZKB3</accession>
<evidence type="ECO:0000256" key="2">
    <source>
        <dbReference type="ARBA" id="ARBA00022801"/>
    </source>
</evidence>
<keyword evidence="2" id="KW-0378">Hydrolase</keyword>
<dbReference type="SUPFAM" id="SSF51445">
    <property type="entry name" value="(Trans)glycosidases"/>
    <property type="match status" value="1"/>
</dbReference>
<dbReference type="InterPro" id="IPR017853">
    <property type="entry name" value="GH"/>
</dbReference>
<comment type="similarity">
    <text evidence="1">Belongs to the glycosyl hydrolase 25 family.</text>
</comment>
<dbReference type="InterPro" id="IPR002053">
    <property type="entry name" value="Glyco_hydro_25"/>
</dbReference>
<dbReference type="PROSITE" id="PS51904">
    <property type="entry name" value="GLYCOSYL_HYDROL_F25_2"/>
    <property type="match status" value="1"/>
</dbReference>
<evidence type="ECO:0000313" key="5">
    <source>
        <dbReference type="Proteomes" id="UP000184609"/>
    </source>
</evidence>
<dbReference type="PANTHER" id="PTHR34135:SF2">
    <property type="entry name" value="LYSOZYME"/>
    <property type="match status" value="1"/>
</dbReference>
<dbReference type="STRING" id="1073327.SAMN04488108_4016"/>
<dbReference type="GO" id="GO:0009253">
    <property type="term" value="P:peptidoglycan catabolic process"/>
    <property type="evidence" value="ECO:0007669"/>
    <property type="project" value="InterPro"/>
</dbReference>
<keyword evidence="5" id="KW-1185">Reference proteome</keyword>
<evidence type="ECO:0000256" key="3">
    <source>
        <dbReference type="ARBA" id="ARBA00023295"/>
    </source>
</evidence>
<dbReference type="GO" id="GO:0016998">
    <property type="term" value="P:cell wall macromolecule catabolic process"/>
    <property type="evidence" value="ECO:0007669"/>
    <property type="project" value="InterPro"/>
</dbReference>
<evidence type="ECO:0000313" key="4">
    <source>
        <dbReference type="EMBL" id="SHO65355.1"/>
    </source>
</evidence>
<protein>
    <submittedName>
        <fullName evidence="4">Lyzozyme M1 (1,4-beta-N-acetylmuramidase), GH25 family</fullName>
    </submittedName>
</protein>
<proteinExistence type="inferred from homology"/>
<dbReference type="GO" id="GO:0003796">
    <property type="term" value="F:lysozyme activity"/>
    <property type="evidence" value="ECO:0007669"/>
    <property type="project" value="InterPro"/>
</dbReference>
<dbReference type="OrthoDB" id="9798192at2"/>
<gene>
    <name evidence="4" type="ORF">SAMN04488108_4016</name>
</gene>
<reference evidence="5" key="1">
    <citation type="submission" date="2016-12" db="EMBL/GenBank/DDBJ databases">
        <authorList>
            <person name="Varghese N."/>
            <person name="Submissions S."/>
        </authorList>
    </citation>
    <scope>NUCLEOTIDE SEQUENCE [LARGE SCALE GENOMIC DNA]</scope>
    <source>
        <strain evidence="5">DSM 25035</strain>
    </source>
</reference>
<sequence>MIFKAEPHSLLLFSFVILFQLSIDINPFSEILEFSYSRHNERQEQKTSQVLGIDVSHFQGDVNWDEIKKAGIIFVYDKATEGETYIDPKYARNRLGAHEYDLLHGSYHFFESDDDPRKQAELFLSVIDHKSGDMPPVLDLEDGGIKGEVSLEDFSKNVLTFLKFVESKLKVKPIIYTNHIFGNKYLTDPEFAKYELWIAEYDVPQPIIPDTWKNQGWLIWQRTERGKVEGSIGNVDHDLLNPSKKIPVYR</sequence>
<dbReference type="SMART" id="SM00641">
    <property type="entry name" value="Glyco_25"/>
    <property type="match status" value="1"/>
</dbReference>
<dbReference type="AlphaFoldDB" id="A0A1M7ZKB3"/>
<dbReference type="InterPro" id="IPR018077">
    <property type="entry name" value="Glyco_hydro_fam25_subgr"/>
</dbReference>
<dbReference type="EMBL" id="FRXN01000007">
    <property type="protein sequence ID" value="SHO65355.1"/>
    <property type="molecule type" value="Genomic_DNA"/>
</dbReference>